<name>A0A2J8KKB0_PANTR</name>
<evidence type="ECO:0000313" key="2">
    <source>
        <dbReference type="EMBL" id="PNI35459.1"/>
    </source>
</evidence>
<proteinExistence type="predicted"/>
<sequence>MSLAAYCVICCRRIGTSTSPPKSGTHWREIKVLCFLHMKFWP</sequence>
<protein>
    <submittedName>
        <fullName evidence="1">SERAC1 isoform 3</fullName>
    </submittedName>
    <submittedName>
        <fullName evidence="2">SERAC1 isoform 5</fullName>
    </submittedName>
</protein>
<dbReference type="EMBL" id="NBAG03000358">
    <property type="protein sequence ID" value="PNI35459.1"/>
    <property type="molecule type" value="Genomic_DNA"/>
</dbReference>
<evidence type="ECO:0000313" key="3">
    <source>
        <dbReference type="Proteomes" id="UP000236370"/>
    </source>
</evidence>
<comment type="caution">
    <text evidence="2">The sequence shown here is derived from an EMBL/GenBank/DDBJ whole genome shotgun (WGS) entry which is preliminary data.</text>
</comment>
<gene>
    <name evidence="2" type="ORF">CK820_G0038145</name>
</gene>
<dbReference type="Proteomes" id="UP000236370">
    <property type="component" value="Unassembled WGS sequence"/>
</dbReference>
<reference evidence="2 3" key="1">
    <citation type="submission" date="2017-12" db="EMBL/GenBank/DDBJ databases">
        <title>High-resolution comparative analysis of great ape genomes.</title>
        <authorList>
            <person name="Pollen A."/>
            <person name="Hastie A."/>
            <person name="Hormozdiari F."/>
            <person name="Dougherty M."/>
            <person name="Liu R."/>
            <person name="Chaisson M."/>
            <person name="Hoppe E."/>
            <person name="Hill C."/>
            <person name="Pang A."/>
            <person name="Hillier L."/>
            <person name="Baker C."/>
            <person name="Armstrong J."/>
            <person name="Shendure J."/>
            <person name="Paten B."/>
            <person name="Wilson R."/>
            <person name="Chao H."/>
            <person name="Schneider V."/>
            <person name="Ventura M."/>
            <person name="Kronenberg Z."/>
            <person name="Murali S."/>
            <person name="Gordon D."/>
            <person name="Cantsilieris S."/>
            <person name="Munson K."/>
            <person name="Nelson B."/>
            <person name="Raja A."/>
            <person name="Underwood J."/>
            <person name="Diekhans M."/>
            <person name="Fiddes I."/>
            <person name="Haussler D."/>
            <person name="Eichler E."/>
        </authorList>
    </citation>
    <scope>NUCLEOTIDE SEQUENCE [LARGE SCALE GENOMIC DNA]</scope>
    <source>
        <strain evidence="2">Yerkes chimp pedigree #C0471</strain>
        <tissue evidence="2">Blood</tissue>
    </source>
</reference>
<dbReference type="AlphaFoldDB" id="A0A2J8KKB0"/>
<accession>A0A2J8KKB0</accession>
<dbReference type="EMBL" id="NBAG03000358">
    <property type="protein sequence ID" value="PNI35457.1"/>
    <property type="molecule type" value="Genomic_DNA"/>
</dbReference>
<evidence type="ECO:0000313" key="1">
    <source>
        <dbReference type="EMBL" id="PNI35457.1"/>
    </source>
</evidence>
<organism evidence="2 3">
    <name type="scientific">Pan troglodytes</name>
    <name type="common">Chimpanzee</name>
    <dbReference type="NCBI Taxonomy" id="9598"/>
    <lineage>
        <taxon>Eukaryota</taxon>
        <taxon>Metazoa</taxon>
        <taxon>Chordata</taxon>
        <taxon>Craniata</taxon>
        <taxon>Vertebrata</taxon>
        <taxon>Euteleostomi</taxon>
        <taxon>Mammalia</taxon>
        <taxon>Eutheria</taxon>
        <taxon>Euarchontoglires</taxon>
        <taxon>Primates</taxon>
        <taxon>Haplorrhini</taxon>
        <taxon>Catarrhini</taxon>
        <taxon>Hominidae</taxon>
        <taxon>Pan</taxon>
    </lineage>
</organism>